<protein>
    <submittedName>
        <fullName evidence="1">Uncharacterized protein</fullName>
    </submittedName>
</protein>
<dbReference type="EMBL" id="CAUOFW020007647">
    <property type="protein sequence ID" value="CAK9180103.1"/>
    <property type="molecule type" value="Genomic_DNA"/>
</dbReference>
<gene>
    <name evidence="1" type="ORF">ILEXP_LOCUS50061</name>
</gene>
<evidence type="ECO:0000313" key="1">
    <source>
        <dbReference type="EMBL" id="CAK9180103.1"/>
    </source>
</evidence>
<dbReference type="Proteomes" id="UP001642360">
    <property type="component" value="Unassembled WGS sequence"/>
</dbReference>
<dbReference type="InterPro" id="IPR008081">
    <property type="entry name" value="Cytoplasmic_FMR1-int"/>
</dbReference>
<accession>A0ABC8UGF7</accession>
<reference evidence="1 2" key="1">
    <citation type="submission" date="2024-02" db="EMBL/GenBank/DDBJ databases">
        <authorList>
            <person name="Vignale AGUSTIN F."/>
            <person name="Sosa J E."/>
            <person name="Modenutti C."/>
        </authorList>
    </citation>
    <scope>NUCLEOTIDE SEQUENCE [LARGE SCALE GENOMIC DNA]</scope>
</reference>
<dbReference type="AlphaFoldDB" id="A0ABC8UGF7"/>
<proteinExistence type="predicted"/>
<name>A0ABC8UGF7_9AQUA</name>
<evidence type="ECO:0000313" key="2">
    <source>
        <dbReference type="Proteomes" id="UP001642360"/>
    </source>
</evidence>
<keyword evidence="2" id="KW-1185">Reference proteome</keyword>
<dbReference type="PANTHER" id="PTHR12195">
    <property type="entry name" value="CYTOPLASMIC FMR1-INTERACTING PROTEIN-RELATED"/>
    <property type="match status" value="1"/>
</dbReference>
<comment type="caution">
    <text evidence="1">The sequence shown here is derived from an EMBL/GenBank/DDBJ whole genome shotgun (WGS) entry which is preliminary data.</text>
</comment>
<sequence>MIAERMNKVFRENIEFLFDRFESQDLCAIVELEKLLDILQLAHELLSRDLSIDSFNLMMDEMKESISLVSYSTRLASQIWTEVQTDFLPNFILCNTTHRFVRSSKVSLVPVQKPSVPYAKPNFYCGSQVNLGEFALVKFPFPRTDSVRYFDRVGANKKKSKSCFNGAASKIINLWYPSIIEATILLKPSKAKVPGAFDLGFPIDLAMWRGFCINTAAPLYSEVESMWSLASVN</sequence>
<organism evidence="1 2">
    <name type="scientific">Ilex paraguariensis</name>
    <name type="common">yerba mate</name>
    <dbReference type="NCBI Taxonomy" id="185542"/>
    <lineage>
        <taxon>Eukaryota</taxon>
        <taxon>Viridiplantae</taxon>
        <taxon>Streptophyta</taxon>
        <taxon>Embryophyta</taxon>
        <taxon>Tracheophyta</taxon>
        <taxon>Spermatophyta</taxon>
        <taxon>Magnoliopsida</taxon>
        <taxon>eudicotyledons</taxon>
        <taxon>Gunneridae</taxon>
        <taxon>Pentapetalae</taxon>
        <taxon>asterids</taxon>
        <taxon>campanulids</taxon>
        <taxon>Aquifoliales</taxon>
        <taxon>Aquifoliaceae</taxon>
        <taxon>Ilex</taxon>
    </lineage>
</organism>
<dbReference type="Pfam" id="PF05994">
    <property type="entry name" value="FragX_IP"/>
    <property type="match status" value="1"/>
</dbReference>